<dbReference type="Gramene" id="TVU15231">
    <property type="protein sequence ID" value="TVU15231"/>
    <property type="gene ID" value="EJB05_38740"/>
</dbReference>
<dbReference type="GO" id="GO:0004497">
    <property type="term" value="F:monooxygenase activity"/>
    <property type="evidence" value="ECO:0007669"/>
    <property type="project" value="InterPro"/>
</dbReference>
<evidence type="ECO:0008006" key="7">
    <source>
        <dbReference type="Google" id="ProtNLM"/>
    </source>
</evidence>
<keyword evidence="4" id="KW-0812">Transmembrane</keyword>
<keyword evidence="3" id="KW-0408">Iron</keyword>
<proteinExistence type="inferred from homology"/>
<dbReference type="InterPro" id="IPR001128">
    <property type="entry name" value="Cyt_P450"/>
</dbReference>
<dbReference type="PANTHER" id="PTHR47955">
    <property type="entry name" value="CYTOCHROME P450 FAMILY 71 PROTEIN"/>
    <property type="match status" value="1"/>
</dbReference>
<keyword evidence="4" id="KW-0472">Membrane</keyword>
<dbReference type="AlphaFoldDB" id="A0A5J9TX38"/>
<dbReference type="SUPFAM" id="SSF48264">
    <property type="entry name" value="Cytochrome P450"/>
    <property type="match status" value="1"/>
</dbReference>
<keyword evidence="4" id="KW-1133">Transmembrane helix</keyword>
<comment type="similarity">
    <text evidence="1">Belongs to the cytochrome P450 family.</text>
</comment>
<dbReference type="GO" id="GO:0020037">
    <property type="term" value="F:heme binding"/>
    <property type="evidence" value="ECO:0007669"/>
    <property type="project" value="InterPro"/>
</dbReference>
<reference evidence="5 6" key="1">
    <citation type="journal article" date="2019" name="Sci. Rep.">
        <title>A high-quality genome of Eragrostis curvula grass provides insights into Poaceae evolution and supports new strategies to enhance forage quality.</title>
        <authorList>
            <person name="Carballo J."/>
            <person name="Santos B.A.C.M."/>
            <person name="Zappacosta D."/>
            <person name="Garbus I."/>
            <person name="Selva J.P."/>
            <person name="Gallo C.A."/>
            <person name="Diaz A."/>
            <person name="Albertini E."/>
            <person name="Caccamo M."/>
            <person name="Echenique V."/>
        </authorList>
    </citation>
    <scope>NUCLEOTIDE SEQUENCE [LARGE SCALE GENOMIC DNA]</scope>
    <source>
        <strain evidence="6">cv. Victoria</strain>
        <tissue evidence="5">Leaf</tissue>
    </source>
</reference>
<evidence type="ECO:0000256" key="2">
    <source>
        <dbReference type="ARBA" id="ARBA00022723"/>
    </source>
</evidence>
<comment type="caution">
    <text evidence="5">The sequence shown here is derived from an EMBL/GenBank/DDBJ whole genome shotgun (WGS) entry which is preliminary data.</text>
</comment>
<name>A0A5J9TX38_9POAL</name>
<feature type="transmembrane region" description="Helical" evidence="4">
    <location>
        <begin position="18"/>
        <end position="38"/>
    </location>
</feature>
<evidence type="ECO:0000313" key="6">
    <source>
        <dbReference type="Proteomes" id="UP000324897"/>
    </source>
</evidence>
<dbReference type="GO" id="GO:0005506">
    <property type="term" value="F:iron ion binding"/>
    <property type="evidence" value="ECO:0007669"/>
    <property type="project" value="InterPro"/>
</dbReference>
<protein>
    <recommendedName>
        <fullName evidence="7">Cytochrome P450</fullName>
    </recommendedName>
</protein>
<dbReference type="EMBL" id="RWGY01000031">
    <property type="protein sequence ID" value="TVU15231.1"/>
    <property type="molecule type" value="Genomic_DNA"/>
</dbReference>
<dbReference type="OrthoDB" id="1470350at2759"/>
<dbReference type="Gene3D" id="1.10.630.10">
    <property type="entry name" value="Cytochrome P450"/>
    <property type="match status" value="1"/>
</dbReference>
<evidence type="ECO:0000256" key="4">
    <source>
        <dbReference type="SAM" id="Phobius"/>
    </source>
</evidence>
<dbReference type="InterPro" id="IPR036396">
    <property type="entry name" value="Cyt_P450_sf"/>
</dbReference>
<keyword evidence="6" id="KW-1185">Reference proteome</keyword>
<accession>A0A5J9TX38</accession>
<dbReference type="Pfam" id="PF00067">
    <property type="entry name" value="p450"/>
    <property type="match status" value="1"/>
</dbReference>
<sequence>MAFILIHELIHEAAAAPAAFSVALLFSLALLARLFVVGTSSTRTKARRDVVDDTLPSPPRRLPVVGHLHHLTGGTLPPHVSLAFLASRHGPDLMLLRLGAVPAVVASSPRAAEAVLRTHDHALASRPRTLAADVVMYGATDSCFAPYGDHFRKARKLVTAHLLSAGKVRSQRRAREEEVRLALGKVAAAAASGGAAVDMSELLHSFVNDLVCRFVSGKFSRGEGSSRNRLFRELTDINAALLGGFGVEYYFPRLARLQLFSKVACAKARSVRKRWDQLLDKLIDDHATRATSGAAAEQEDTDFIDVLLTRQEEYGLTRDHVKAILILVIWVENGYT</sequence>
<evidence type="ECO:0000313" key="5">
    <source>
        <dbReference type="EMBL" id="TVU15231.1"/>
    </source>
</evidence>
<evidence type="ECO:0000256" key="3">
    <source>
        <dbReference type="ARBA" id="ARBA00023004"/>
    </source>
</evidence>
<dbReference type="GO" id="GO:0016705">
    <property type="term" value="F:oxidoreductase activity, acting on paired donors, with incorporation or reduction of molecular oxygen"/>
    <property type="evidence" value="ECO:0007669"/>
    <property type="project" value="InterPro"/>
</dbReference>
<gene>
    <name evidence="5" type="ORF">EJB05_38740</name>
</gene>
<keyword evidence="2" id="KW-0479">Metal-binding</keyword>
<dbReference type="PANTHER" id="PTHR47955:SF14">
    <property type="entry name" value="OS01G0543600 PROTEIN"/>
    <property type="match status" value="1"/>
</dbReference>
<organism evidence="5 6">
    <name type="scientific">Eragrostis curvula</name>
    <name type="common">weeping love grass</name>
    <dbReference type="NCBI Taxonomy" id="38414"/>
    <lineage>
        <taxon>Eukaryota</taxon>
        <taxon>Viridiplantae</taxon>
        <taxon>Streptophyta</taxon>
        <taxon>Embryophyta</taxon>
        <taxon>Tracheophyta</taxon>
        <taxon>Spermatophyta</taxon>
        <taxon>Magnoliopsida</taxon>
        <taxon>Liliopsida</taxon>
        <taxon>Poales</taxon>
        <taxon>Poaceae</taxon>
        <taxon>PACMAD clade</taxon>
        <taxon>Chloridoideae</taxon>
        <taxon>Eragrostideae</taxon>
        <taxon>Eragrostidinae</taxon>
        <taxon>Eragrostis</taxon>
    </lineage>
</organism>
<evidence type="ECO:0000256" key="1">
    <source>
        <dbReference type="ARBA" id="ARBA00010617"/>
    </source>
</evidence>
<feature type="non-terminal residue" evidence="5">
    <location>
        <position position="1"/>
    </location>
</feature>
<dbReference type="Proteomes" id="UP000324897">
    <property type="component" value="Unassembled WGS sequence"/>
</dbReference>